<dbReference type="InterPro" id="IPR003779">
    <property type="entry name" value="CMD-like"/>
</dbReference>
<dbReference type="EMBL" id="FNFE01000001">
    <property type="protein sequence ID" value="SDJ36602.1"/>
    <property type="molecule type" value="Genomic_DNA"/>
</dbReference>
<dbReference type="PANTHER" id="PTHR35446:SF2">
    <property type="entry name" value="CARBOXYMUCONOLACTONE DECARBOXYLASE-LIKE DOMAIN-CONTAINING PROTEIN"/>
    <property type="match status" value="1"/>
</dbReference>
<keyword evidence="3" id="KW-0575">Peroxidase</keyword>
<dbReference type="GO" id="GO:0051920">
    <property type="term" value="F:peroxiredoxin activity"/>
    <property type="evidence" value="ECO:0007669"/>
    <property type="project" value="InterPro"/>
</dbReference>
<dbReference type="AlphaFoldDB" id="A0A1G8T4X2"/>
<accession>A0A1G8T4X2</accession>
<name>A0A1G8T4X2_9EURY</name>
<gene>
    <name evidence="3" type="ORF">SAMN04515672_0327</name>
</gene>
<evidence type="ECO:0000313" key="3">
    <source>
        <dbReference type="EMBL" id="SDJ36602.1"/>
    </source>
</evidence>
<dbReference type="InterPro" id="IPR010195">
    <property type="entry name" value="Uncharacterised_peroxidase-rel"/>
</dbReference>
<keyword evidence="3" id="KW-0560">Oxidoreductase</keyword>
<evidence type="ECO:0000313" key="4">
    <source>
        <dbReference type="Proteomes" id="UP000198882"/>
    </source>
</evidence>
<keyword evidence="4" id="KW-1185">Reference proteome</keyword>
<feature type="region of interest" description="Disordered" evidence="1">
    <location>
        <begin position="11"/>
        <end position="37"/>
    </location>
</feature>
<feature type="domain" description="Carboxymuconolactone decarboxylase-like" evidence="2">
    <location>
        <begin position="66"/>
        <end position="112"/>
    </location>
</feature>
<dbReference type="Gene3D" id="1.20.1290.10">
    <property type="entry name" value="AhpD-like"/>
    <property type="match status" value="1"/>
</dbReference>
<dbReference type="STRING" id="1095776.SAMN04515672_0327"/>
<dbReference type="InterPro" id="IPR029032">
    <property type="entry name" value="AhpD-like"/>
</dbReference>
<dbReference type="Proteomes" id="UP000198882">
    <property type="component" value="Unassembled WGS sequence"/>
</dbReference>
<dbReference type="NCBIfam" id="TIGR01926">
    <property type="entry name" value="peroxid_rel"/>
    <property type="match status" value="1"/>
</dbReference>
<dbReference type="Pfam" id="PF02627">
    <property type="entry name" value="CMD"/>
    <property type="match status" value="1"/>
</dbReference>
<protein>
    <submittedName>
        <fullName evidence="3">Uncharacterized peroxidase-related enzyme</fullName>
    </submittedName>
</protein>
<dbReference type="PANTHER" id="PTHR35446">
    <property type="entry name" value="SI:CH211-175M2.5"/>
    <property type="match status" value="1"/>
</dbReference>
<reference evidence="4" key="1">
    <citation type="submission" date="2016-10" db="EMBL/GenBank/DDBJ databases">
        <authorList>
            <person name="Varghese N."/>
            <person name="Submissions S."/>
        </authorList>
    </citation>
    <scope>NUCLEOTIDE SEQUENCE [LARGE SCALE GENOMIC DNA]</scope>
    <source>
        <strain evidence="4">B4,CECT 8067,JCM 17497</strain>
    </source>
</reference>
<dbReference type="Gene3D" id="1.20.5.810">
    <property type="entry name" value="AhpD-like"/>
    <property type="match status" value="1"/>
</dbReference>
<proteinExistence type="predicted"/>
<dbReference type="InterPro" id="IPR004675">
    <property type="entry name" value="AhpD_core"/>
</dbReference>
<dbReference type="NCBIfam" id="TIGR00778">
    <property type="entry name" value="ahpD_dom"/>
    <property type="match status" value="1"/>
</dbReference>
<evidence type="ECO:0000259" key="2">
    <source>
        <dbReference type="Pfam" id="PF02627"/>
    </source>
</evidence>
<evidence type="ECO:0000256" key="1">
    <source>
        <dbReference type="SAM" id="MobiDB-lite"/>
    </source>
</evidence>
<dbReference type="SUPFAM" id="SSF69118">
    <property type="entry name" value="AhpD-like"/>
    <property type="match status" value="1"/>
</dbReference>
<organism evidence="3 4">
    <name type="scientific">Natronorubrum texcoconense</name>
    <dbReference type="NCBI Taxonomy" id="1095776"/>
    <lineage>
        <taxon>Archaea</taxon>
        <taxon>Methanobacteriati</taxon>
        <taxon>Methanobacteriota</taxon>
        <taxon>Stenosarchaea group</taxon>
        <taxon>Halobacteria</taxon>
        <taxon>Halobacteriales</taxon>
        <taxon>Natrialbaceae</taxon>
        <taxon>Natronorubrum</taxon>
    </lineage>
</organism>
<sequence length="209" mass="23705">MTHYREVVAMTEHDSADDPTLNDDAMGRFPVPDLEDLPDDLRERIEDETERAGFTPNVFAAMAYKPSHFRAFFDYHDALVDDTALEREEIEMIVVAVSGVNHCYYCNVAHGALVRIYADDPLLADQLVANYRTADINDAHRTMLDVAVKLTERPTEVEEDDLEALREAGFSEEALWDIAAVTAFYNLSNRLAMFAGMRPNDEFHTLGRE</sequence>